<organism evidence="2 3">
    <name type="scientific">Mammaliicoccus vitulinus</name>
    <dbReference type="NCBI Taxonomy" id="71237"/>
    <lineage>
        <taxon>Bacteria</taxon>
        <taxon>Bacillati</taxon>
        <taxon>Bacillota</taxon>
        <taxon>Bacilli</taxon>
        <taxon>Bacillales</taxon>
        <taxon>Staphylococcaceae</taxon>
        <taxon>Mammaliicoccus</taxon>
    </lineage>
</organism>
<keyword evidence="1" id="KW-0175">Coiled coil</keyword>
<protein>
    <submittedName>
        <fullName evidence="2">Uncharacterized protein</fullName>
    </submittedName>
</protein>
<dbReference type="EMBL" id="PZFK01000001">
    <property type="protein sequence ID" value="PTI31156.1"/>
    <property type="molecule type" value="Genomic_DNA"/>
</dbReference>
<name>A0A2T4PX96_9STAP</name>
<dbReference type="RefSeq" id="WP_107556517.1">
    <property type="nucleotide sequence ID" value="NZ_PZFK01000001.1"/>
</dbReference>
<sequence>MNENNISDENLKLYSNLLKIQNHQQDNIKQRISELDTKLEDLKNINDSNSENIDALLQMAENLDQELEININNSDINQAMSLTTEEKIQIDKLIDEFDEIEKVDYADDWNSFVNNNFDYANNFNLKVNEDSFKELLNDSEQKEILDRMKNDYNLGPLELDKYDYLVASLSGILSGLIDVFFIGEPLDSKKMRARINNKKNHEKLKNSLKNENYSKDEIEKILKKEREIDKEKVQNMSDSKLNKKIDEAADKIVFKFASFVYEYDKKNNQLVANKKKKFDNIAGAIGYLEKRFKVPYDARYAKDLNLSNSDLNMLPRNHHLKSLGHMPDVFGLFFSILDQFRHTTTVVDNGKITTHITPKFEGKNGKKNFELQGHTFIAKILCGVVNWLGHLMSDLVGSSGTRGHENKKGAGIPMPFYGLTQLMAFNISKGKNDMPTTFAKITEQVYVNGYDARFGATLAIPVVLNEVIIRLFWTIKQVYYNNKQLKSVLKINKSREMDRLLLVGQGTLCLVDGIDAFARSGGGQNFVLMLSRMNLVGWTRFGMCAFKETANIYTDSKNLKKLDRDLEKEWELLLKSSL</sequence>
<evidence type="ECO:0000313" key="2">
    <source>
        <dbReference type="EMBL" id="PTI31156.1"/>
    </source>
</evidence>
<evidence type="ECO:0000313" key="3">
    <source>
        <dbReference type="Proteomes" id="UP000241209"/>
    </source>
</evidence>
<evidence type="ECO:0000256" key="1">
    <source>
        <dbReference type="SAM" id="Coils"/>
    </source>
</evidence>
<gene>
    <name evidence="2" type="ORF">BU072_00735</name>
</gene>
<accession>A0A2T4PX96</accession>
<comment type="caution">
    <text evidence="2">The sequence shown here is derived from an EMBL/GenBank/DDBJ whole genome shotgun (WGS) entry which is preliminary data.</text>
</comment>
<proteinExistence type="predicted"/>
<reference evidence="2 3" key="1">
    <citation type="journal article" date="2016" name="Front. Microbiol.">
        <title>Comprehensive Phylogenetic Analysis of Bovine Non-aureus Staphylococci Species Based on Whole-Genome Sequencing.</title>
        <authorList>
            <person name="Naushad S."/>
            <person name="Barkema H.W."/>
            <person name="Luby C."/>
            <person name="Condas L.A."/>
            <person name="Nobrega D.B."/>
            <person name="Carson D.A."/>
            <person name="De Buck J."/>
        </authorList>
    </citation>
    <scope>NUCLEOTIDE SEQUENCE [LARGE SCALE GENOMIC DNA]</scope>
    <source>
        <strain evidence="2 3">SNUC 2204</strain>
    </source>
</reference>
<dbReference type="Proteomes" id="UP000241209">
    <property type="component" value="Unassembled WGS sequence"/>
</dbReference>
<dbReference type="AlphaFoldDB" id="A0A2T4PX96"/>
<feature type="coiled-coil region" evidence="1">
    <location>
        <begin position="25"/>
        <end position="73"/>
    </location>
</feature>